<reference evidence="6 7" key="1">
    <citation type="submission" date="2017-11" db="EMBL/GenBank/DDBJ databases">
        <title>Genomic Encyclopedia of Archaeal and Bacterial Type Strains, Phase II (KMG-II): From Individual Species to Whole Genera.</title>
        <authorList>
            <person name="Goeker M."/>
        </authorList>
    </citation>
    <scope>NUCLEOTIDE SEQUENCE [LARGE SCALE GENOMIC DNA]</scope>
    <source>
        <strain evidence="6 7">DSM 27393</strain>
    </source>
</reference>
<dbReference type="EC" id="4.2.-.-" evidence="4"/>
<evidence type="ECO:0000256" key="3">
    <source>
        <dbReference type="ARBA" id="ARBA00023239"/>
    </source>
</evidence>
<evidence type="ECO:0000256" key="4">
    <source>
        <dbReference type="PIRNR" id="PIRNR006181"/>
    </source>
</evidence>
<dbReference type="NCBIfam" id="TIGR00011">
    <property type="entry name" value="YbaK_EbsC"/>
    <property type="match status" value="1"/>
</dbReference>
<feature type="domain" description="YbaK/aminoacyl-tRNA synthetase-associated" evidence="5">
    <location>
        <begin position="41"/>
        <end position="152"/>
    </location>
</feature>
<dbReference type="SUPFAM" id="SSF55826">
    <property type="entry name" value="YbaK/ProRS associated domain"/>
    <property type="match status" value="1"/>
</dbReference>
<gene>
    <name evidence="6" type="ORF">CLV46_1355</name>
</gene>
<dbReference type="InterPro" id="IPR004369">
    <property type="entry name" value="Prolyl-tRNA_editing_YbaK/EbsC"/>
</dbReference>
<keyword evidence="2 4" id="KW-0648">Protein biosynthesis</keyword>
<keyword evidence="3 4" id="KW-0456">Lyase</keyword>
<dbReference type="PANTHER" id="PTHR30411:SF0">
    <property type="entry name" value="CYS-TRNA(PRO)_CYS-TRNA(CYS) DEACYLASE YBAK"/>
    <property type="match status" value="1"/>
</dbReference>
<organism evidence="6 7">
    <name type="scientific">Diaminobutyricimonas aerilata</name>
    <dbReference type="NCBI Taxonomy" id="1162967"/>
    <lineage>
        <taxon>Bacteria</taxon>
        <taxon>Bacillati</taxon>
        <taxon>Actinomycetota</taxon>
        <taxon>Actinomycetes</taxon>
        <taxon>Micrococcales</taxon>
        <taxon>Microbacteriaceae</taxon>
        <taxon>Diaminobutyricimonas</taxon>
    </lineage>
</organism>
<dbReference type="Gene3D" id="3.90.960.10">
    <property type="entry name" value="YbaK/aminoacyl-tRNA synthetase-associated domain"/>
    <property type="match status" value="1"/>
</dbReference>
<protein>
    <recommendedName>
        <fullName evidence="4">Cys-tRNA(Pro)/Cys-tRNA(Cys) deacylase</fullName>
        <ecNumber evidence="4">4.2.-.-</ecNumber>
    </recommendedName>
</protein>
<keyword evidence="7" id="KW-1185">Reference proteome</keyword>
<evidence type="ECO:0000313" key="6">
    <source>
        <dbReference type="EMBL" id="PJJ71802.1"/>
    </source>
</evidence>
<dbReference type="GO" id="GO:0016829">
    <property type="term" value="F:lyase activity"/>
    <property type="evidence" value="ECO:0007669"/>
    <property type="project" value="UniProtKB-KW"/>
</dbReference>
<evidence type="ECO:0000256" key="1">
    <source>
        <dbReference type="ARBA" id="ARBA00009798"/>
    </source>
</evidence>
<evidence type="ECO:0000313" key="7">
    <source>
        <dbReference type="Proteomes" id="UP000228758"/>
    </source>
</evidence>
<dbReference type="GO" id="GO:0002161">
    <property type="term" value="F:aminoacyl-tRNA deacylase activity"/>
    <property type="evidence" value="ECO:0007669"/>
    <property type="project" value="InterPro"/>
</dbReference>
<accession>A0A2M9CIU9</accession>
<dbReference type="PANTHER" id="PTHR30411">
    <property type="entry name" value="CYTOPLASMIC PROTEIN"/>
    <property type="match status" value="1"/>
</dbReference>
<sequence>MARRADAAGGTPATVALTAAGIAFTAHPYRHDPAAASFGLEAAEALGVEPERVFKTLLADTDAGLVVGIVPVAGRLDLKALATAVGAKRAVMADPAVAERRTGYVVGGISPIGQRTTLPTVLDETAELFDTVFVSGGRRGLDLELAPADLLRITGGRVAAIARD</sequence>
<evidence type="ECO:0000256" key="2">
    <source>
        <dbReference type="ARBA" id="ARBA00022917"/>
    </source>
</evidence>
<dbReference type="Proteomes" id="UP000228758">
    <property type="component" value="Unassembled WGS sequence"/>
</dbReference>
<dbReference type="InterPro" id="IPR007214">
    <property type="entry name" value="YbaK/aa-tRNA-synth-assoc-dom"/>
</dbReference>
<dbReference type="RefSeq" id="WP_100364064.1">
    <property type="nucleotide sequence ID" value="NZ_PGFF01000001.1"/>
</dbReference>
<dbReference type="OrthoDB" id="9809296at2"/>
<dbReference type="EMBL" id="PGFF01000001">
    <property type="protein sequence ID" value="PJJ71802.1"/>
    <property type="molecule type" value="Genomic_DNA"/>
</dbReference>
<evidence type="ECO:0000259" key="5">
    <source>
        <dbReference type="Pfam" id="PF04073"/>
    </source>
</evidence>
<comment type="similarity">
    <text evidence="1 4">Belongs to the prolyl-tRNA editing family. YbaK/EbsC subfamily.</text>
</comment>
<name>A0A2M9CIU9_9MICO</name>
<dbReference type="InterPro" id="IPR036754">
    <property type="entry name" value="YbaK/aa-tRNA-synt-asso_dom_sf"/>
</dbReference>
<dbReference type="CDD" id="cd00002">
    <property type="entry name" value="YbaK_deacylase"/>
    <property type="match status" value="1"/>
</dbReference>
<dbReference type="AlphaFoldDB" id="A0A2M9CIU9"/>
<proteinExistence type="inferred from homology"/>
<dbReference type="GO" id="GO:0006412">
    <property type="term" value="P:translation"/>
    <property type="evidence" value="ECO:0007669"/>
    <property type="project" value="UniProtKB-KW"/>
</dbReference>
<dbReference type="PIRSF" id="PIRSF006181">
    <property type="entry name" value="EbsC_YbaK"/>
    <property type="match status" value="1"/>
</dbReference>
<comment type="caution">
    <text evidence="6">The sequence shown here is derived from an EMBL/GenBank/DDBJ whole genome shotgun (WGS) entry which is preliminary data.</text>
</comment>
<dbReference type="Pfam" id="PF04073">
    <property type="entry name" value="tRNA_edit"/>
    <property type="match status" value="1"/>
</dbReference>